<keyword evidence="14" id="KW-0694">RNA-binding</keyword>
<dbReference type="InterPro" id="IPR050343">
    <property type="entry name" value="RsuA_PseudoU_synthase"/>
</dbReference>
<dbReference type="PROSITE" id="PS50889">
    <property type="entry name" value="S4"/>
    <property type="match status" value="1"/>
</dbReference>
<dbReference type="RefSeq" id="WP_119374576.1">
    <property type="nucleotide sequence ID" value="NZ_QWFX01000005.1"/>
</dbReference>
<reference evidence="17 18" key="1">
    <citation type="submission" date="2018-08" db="EMBL/GenBank/DDBJ databases">
        <title>Henriciella mobilis sp. nov., isolated from seawater.</title>
        <authorList>
            <person name="Cheng H."/>
            <person name="Wu Y.-H."/>
            <person name="Xu X.-W."/>
            <person name="Guo L.-L."/>
        </authorList>
    </citation>
    <scope>NUCLEOTIDE SEQUENCE [LARGE SCALE GENOMIC DNA]</scope>
    <source>
        <strain evidence="17 18">JN25</strain>
    </source>
</reference>
<dbReference type="InterPro" id="IPR000748">
    <property type="entry name" value="PsdUridine_synth_RsuA/RluB/E/F"/>
</dbReference>
<dbReference type="PANTHER" id="PTHR47683">
    <property type="entry name" value="PSEUDOURIDINE SYNTHASE FAMILY PROTEIN-RELATED"/>
    <property type="match status" value="1"/>
</dbReference>
<dbReference type="InterPro" id="IPR042092">
    <property type="entry name" value="PsdUridine_s_RsuA/RluB/E/F_cat"/>
</dbReference>
<dbReference type="EMBL" id="QWFX01000005">
    <property type="protein sequence ID" value="RIJ32495.1"/>
    <property type="molecule type" value="Genomic_DNA"/>
</dbReference>
<dbReference type="OrthoDB" id="9807213at2"/>
<dbReference type="GO" id="GO:0003723">
    <property type="term" value="F:RNA binding"/>
    <property type="evidence" value="ECO:0007669"/>
    <property type="project" value="UniProtKB-KW"/>
</dbReference>
<evidence type="ECO:0000256" key="5">
    <source>
        <dbReference type="ARBA" id="ARBA00036390"/>
    </source>
</evidence>
<dbReference type="Gene3D" id="3.30.70.1560">
    <property type="entry name" value="Alpha-L RNA-binding motif"/>
    <property type="match status" value="1"/>
</dbReference>
<evidence type="ECO:0000256" key="6">
    <source>
        <dbReference type="ARBA" id="ARBA00036535"/>
    </source>
</evidence>
<dbReference type="SUPFAM" id="SSF55174">
    <property type="entry name" value="Alpha-L RNA-binding motif"/>
    <property type="match status" value="1"/>
</dbReference>
<feature type="compositionally biased region" description="Low complexity" evidence="15">
    <location>
        <begin position="250"/>
        <end position="287"/>
    </location>
</feature>
<dbReference type="SMART" id="SM00363">
    <property type="entry name" value="S4"/>
    <property type="match status" value="1"/>
</dbReference>
<dbReference type="PANTHER" id="PTHR47683:SF2">
    <property type="entry name" value="RNA-BINDING S4 DOMAIN-CONTAINING PROTEIN"/>
    <property type="match status" value="1"/>
</dbReference>
<dbReference type="InterPro" id="IPR002942">
    <property type="entry name" value="S4_RNA-bd"/>
</dbReference>
<gene>
    <name evidence="17" type="ORF">D1223_01170</name>
</gene>
<evidence type="ECO:0000256" key="11">
    <source>
        <dbReference type="ARBA" id="ARBA00042843"/>
    </source>
</evidence>
<organism evidence="17 18">
    <name type="scientific">Henriciella mobilis</name>
    <dbReference type="NCBI Taxonomy" id="2305467"/>
    <lineage>
        <taxon>Bacteria</taxon>
        <taxon>Pseudomonadati</taxon>
        <taxon>Pseudomonadota</taxon>
        <taxon>Alphaproteobacteria</taxon>
        <taxon>Hyphomonadales</taxon>
        <taxon>Hyphomonadaceae</taxon>
        <taxon>Henriciella</taxon>
    </lineage>
</organism>
<evidence type="ECO:0000256" key="4">
    <source>
        <dbReference type="ARBA" id="ARBA00033164"/>
    </source>
</evidence>
<dbReference type="NCBIfam" id="TIGR00093">
    <property type="entry name" value="pseudouridine synthase"/>
    <property type="match status" value="1"/>
</dbReference>
<protein>
    <recommendedName>
        <fullName evidence="8">Dual-specificity RNA pseudouridine synthase RluF</fullName>
        <ecNumber evidence="7">5.4.99.21</ecNumber>
    </recommendedName>
    <alternativeName>
        <fullName evidence="10">23S rRNA pseudouridine(2604) synthase</fullName>
    </alternativeName>
    <alternativeName>
        <fullName evidence="3">RNA pseudouridylate synthase</fullName>
    </alternativeName>
    <alternativeName>
        <fullName evidence="4">RNA-uridine isomerase</fullName>
    </alternativeName>
    <alternativeName>
        <fullName evidence="12">Ribosomal large subunit pseudouridine synthase F</fullName>
    </alternativeName>
    <alternativeName>
        <fullName evidence="11">rRNA pseudouridylate synthase F</fullName>
    </alternativeName>
    <alternativeName>
        <fullName evidence="13">rRNA-uridine isomerase F</fullName>
    </alternativeName>
    <alternativeName>
        <fullName evidence="9">tRNA(Tyr) pseudouridine(35) synthase</fullName>
    </alternativeName>
</protein>
<dbReference type="Gene3D" id="3.30.70.580">
    <property type="entry name" value="Pseudouridine synthase I, catalytic domain, N-terminal subdomain"/>
    <property type="match status" value="1"/>
</dbReference>
<keyword evidence="18" id="KW-1185">Reference proteome</keyword>
<dbReference type="EC" id="5.4.99.21" evidence="7"/>
<dbReference type="CDD" id="cd00165">
    <property type="entry name" value="S4"/>
    <property type="match status" value="1"/>
</dbReference>
<dbReference type="InterPro" id="IPR006145">
    <property type="entry name" value="PsdUridine_synth_RsuA/RluA"/>
</dbReference>
<dbReference type="Pfam" id="PF00849">
    <property type="entry name" value="PseudoU_synth_2"/>
    <property type="match status" value="1"/>
</dbReference>
<comment type="catalytic activity">
    <reaction evidence="5">
        <text>uridine(35) in tRNA(Tyr) = pseudouridine(35) in tRNA(Tyr)</text>
        <dbReference type="Rhea" id="RHEA:60556"/>
        <dbReference type="Rhea" id="RHEA-COMP:15607"/>
        <dbReference type="Rhea" id="RHEA-COMP:15608"/>
        <dbReference type="ChEBI" id="CHEBI:65314"/>
        <dbReference type="ChEBI" id="CHEBI:65315"/>
    </reaction>
</comment>
<evidence type="ECO:0000256" key="8">
    <source>
        <dbReference type="ARBA" id="ARBA00039989"/>
    </source>
</evidence>
<accession>A0A399RSM2</accession>
<evidence type="ECO:0000256" key="14">
    <source>
        <dbReference type="PROSITE-ProRule" id="PRU00182"/>
    </source>
</evidence>
<evidence type="ECO:0000256" key="10">
    <source>
        <dbReference type="ARBA" id="ARBA00041697"/>
    </source>
</evidence>
<evidence type="ECO:0000256" key="13">
    <source>
        <dbReference type="ARBA" id="ARBA00043147"/>
    </source>
</evidence>
<dbReference type="InterPro" id="IPR020094">
    <property type="entry name" value="TruA/RsuA/RluB/E/F_N"/>
</dbReference>
<evidence type="ECO:0000259" key="16">
    <source>
        <dbReference type="SMART" id="SM00363"/>
    </source>
</evidence>
<evidence type="ECO:0000256" key="1">
    <source>
        <dbReference type="ARBA" id="ARBA00000073"/>
    </source>
</evidence>
<feature type="region of interest" description="Disordered" evidence="15">
    <location>
        <begin position="250"/>
        <end position="295"/>
    </location>
</feature>
<sequence>MAQEHTYQGDEPVRLNKWMAQLGLCSRREAEALISRGEVKVNGETVSEPGHKISPGETMVLGSAGAKALDDQLTAVLHKPVGYVSAQPEAGQTPAVRLVTKANLVGKAPKLPGAKTQLAPLGRLDMDSRGLLLLSQDGVLAKAVIGPHSNLDKEYLVTVKGQVTPQALDKLRHGLTLDGRRLKHAKVDQVSPGRLRFILREGRNRQIRRMCELVGLLVVDLYRVRIGPLELGDLPEGKWRALTEEERASLISSASAEASGRRPSSSAESGARSASARSRGKPRSAGAKAGRPRKR</sequence>
<comment type="catalytic activity">
    <reaction evidence="1">
        <text>a uridine in RNA = a pseudouridine in RNA</text>
        <dbReference type="Rhea" id="RHEA:48348"/>
        <dbReference type="Rhea" id="RHEA-COMP:12068"/>
        <dbReference type="Rhea" id="RHEA-COMP:12069"/>
        <dbReference type="ChEBI" id="CHEBI:65314"/>
        <dbReference type="ChEBI" id="CHEBI:65315"/>
    </reaction>
</comment>
<name>A0A399RSM2_9PROT</name>
<evidence type="ECO:0000256" key="15">
    <source>
        <dbReference type="SAM" id="MobiDB-lite"/>
    </source>
</evidence>
<evidence type="ECO:0000313" key="18">
    <source>
        <dbReference type="Proteomes" id="UP000266385"/>
    </source>
</evidence>
<evidence type="ECO:0000256" key="12">
    <source>
        <dbReference type="ARBA" id="ARBA00042890"/>
    </source>
</evidence>
<dbReference type="AlphaFoldDB" id="A0A399RSM2"/>
<evidence type="ECO:0000313" key="17">
    <source>
        <dbReference type="EMBL" id="RIJ32495.1"/>
    </source>
</evidence>
<dbReference type="InterPro" id="IPR020103">
    <property type="entry name" value="PsdUridine_synth_cat_dom_sf"/>
</dbReference>
<comment type="catalytic activity">
    <reaction evidence="6">
        <text>uridine(2604) in 23S rRNA = pseudouridine(2604) in 23S rRNA</text>
        <dbReference type="Rhea" id="RHEA:38875"/>
        <dbReference type="Rhea" id="RHEA-COMP:10093"/>
        <dbReference type="Rhea" id="RHEA-COMP:10094"/>
        <dbReference type="ChEBI" id="CHEBI:65314"/>
        <dbReference type="ChEBI" id="CHEBI:65315"/>
        <dbReference type="EC" id="5.4.99.21"/>
    </reaction>
</comment>
<dbReference type="Pfam" id="PF01479">
    <property type="entry name" value="S4"/>
    <property type="match status" value="1"/>
</dbReference>
<dbReference type="Gene3D" id="3.10.290.10">
    <property type="entry name" value="RNA-binding S4 domain"/>
    <property type="match status" value="1"/>
</dbReference>
<dbReference type="InterPro" id="IPR036986">
    <property type="entry name" value="S4_RNA-bd_sf"/>
</dbReference>
<dbReference type="SUPFAM" id="SSF55120">
    <property type="entry name" value="Pseudouridine synthase"/>
    <property type="match status" value="1"/>
</dbReference>
<dbReference type="Proteomes" id="UP000266385">
    <property type="component" value="Unassembled WGS sequence"/>
</dbReference>
<keyword evidence="2" id="KW-0413">Isomerase</keyword>
<evidence type="ECO:0000256" key="9">
    <source>
        <dbReference type="ARBA" id="ARBA00041420"/>
    </source>
</evidence>
<dbReference type="GO" id="GO:0160138">
    <property type="term" value="F:23S rRNA pseudouridine(2604) synthase activity"/>
    <property type="evidence" value="ECO:0007669"/>
    <property type="project" value="UniProtKB-EC"/>
</dbReference>
<comment type="caution">
    <text evidence="17">The sequence shown here is derived from an EMBL/GenBank/DDBJ whole genome shotgun (WGS) entry which is preliminary data.</text>
</comment>
<proteinExistence type="predicted"/>
<evidence type="ECO:0000256" key="2">
    <source>
        <dbReference type="ARBA" id="ARBA00023235"/>
    </source>
</evidence>
<dbReference type="GO" id="GO:0000455">
    <property type="term" value="P:enzyme-directed rRNA pseudouridine synthesis"/>
    <property type="evidence" value="ECO:0007669"/>
    <property type="project" value="UniProtKB-ARBA"/>
</dbReference>
<evidence type="ECO:0000256" key="7">
    <source>
        <dbReference type="ARBA" id="ARBA00038922"/>
    </source>
</evidence>
<feature type="domain" description="RNA-binding S4" evidence="16">
    <location>
        <begin position="13"/>
        <end position="70"/>
    </location>
</feature>
<evidence type="ECO:0000256" key="3">
    <source>
        <dbReference type="ARBA" id="ARBA00031870"/>
    </source>
</evidence>